<dbReference type="PANTHER" id="PTHR23070">
    <property type="entry name" value="BCS1 AAA-TYPE ATPASE"/>
    <property type="match status" value="1"/>
</dbReference>
<dbReference type="GO" id="GO:0016887">
    <property type="term" value="F:ATP hydrolysis activity"/>
    <property type="evidence" value="ECO:0007669"/>
    <property type="project" value="InterPro"/>
</dbReference>
<dbReference type="InterPro" id="IPR003593">
    <property type="entry name" value="AAA+_ATPase"/>
</dbReference>
<evidence type="ECO:0000256" key="4">
    <source>
        <dbReference type="SAM" id="Phobius"/>
    </source>
</evidence>
<gene>
    <name evidence="7" type="ORF">LCGC14_2014520</name>
</gene>
<dbReference type="GO" id="GO:0005743">
    <property type="term" value="C:mitochondrial inner membrane"/>
    <property type="evidence" value="ECO:0007669"/>
    <property type="project" value="UniProtKB-SubCell"/>
</dbReference>
<evidence type="ECO:0000256" key="1">
    <source>
        <dbReference type="ARBA" id="ARBA00004434"/>
    </source>
</evidence>
<comment type="caution">
    <text evidence="7">The sequence shown here is derived from an EMBL/GenBank/DDBJ whole genome shotgun (WGS) entry which is preliminary data.</text>
</comment>
<feature type="domain" description="AAA+ ATPase" evidence="5">
    <location>
        <begin position="218"/>
        <end position="352"/>
    </location>
</feature>
<dbReference type="InterPro" id="IPR003959">
    <property type="entry name" value="ATPase_AAA_core"/>
</dbReference>
<accession>A0A0F9HWJ4</accession>
<sequence length="400" mass="45004">MEPTADAGNQLLWGGLILMGTGAVMAMLRGIPAMLWRWMKRQCLVTLDITDDEPAFHWFLLWLDQHPYNKKSRLLSISGFEQSEEKDEFSGRVLFSPAPGNHLLFYRGRPVWLHRLREKTEGGWGRRHTETINIQLLGRSQELARRLVYDAVNCARQAYASKLRVFVSYSGYWKKLFGIVPRRMESIILPTGHQERLLADIHKFLGSKDLYTNLGIPYRRGYLLHGIPGTGKTSLVSAISSEFKMPLYILNLGDSHMSDERLFSLVGGIEQESILLIEDVDAVVAQRPSKKDGEEVEEGGGATLSAVLNCLDGVLARDGCLIFLTTNHREKLDPALIRPGRVDYQLSFEHATEEQVERLHLRFFPQGGNGAAAFVQSFNGSEVTMADVQGRLLEMRGMSG</sequence>
<proteinExistence type="inferred from homology"/>
<dbReference type="InterPro" id="IPR050747">
    <property type="entry name" value="Mitochondrial_chaperone_BCS1"/>
</dbReference>
<name>A0A0F9HWJ4_9ZZZZ</name>
<dbReference type="SMART" id="SM00382">
    <property type="entry name" value="AAA"/>
    <property type="match status" value="1"/>
</dbReference>
<evidence type="ECO:0000259" key="5">
    <source>
        <dbReference type="SMART" id="SM00382"/>
    </source>
</evidence>
<dbReference type="InterPro" id="IPR027417">
    <property type="entry name" value="P-loop_NTPase"/>
</dbReference>
<keyword evidence="4" id="KW-0472">Membrane</keyword>
<keyword evidence="4" id="KW-0812">Transmembrane</keyword>
<dbReference type="SMART" id="SM01024">
    <property type="entry name" value="BCS1_N"/>
    <property type="match status" value="1"/>
</dbReference>
<dbReference type="GO" id="GO:0005524">
    <property type="term" value="F:ATP binding"/>
    <property type="evidence" value="ECO:0007669"/>
    <property type="project" value="InterPro"/>
</dbReference>
<dbReference type="Pfam" id="PF00004">
    <property type="entry name" value="AAA"/>
    <property type="match status" value="1"/>
</dbReference>
<evidence type="ECO:0000313" key="7">
    <source>
        <dbReference type="EMBL" id="KKL79467.1"/>
    </source>
</evidence>
<comment type="similarity">
    <text evidence="2">Belongs to the AAA ATPase family. BCS1 subfamily.</text>
</comment>
<dbReference type="SUPFAM" id="SSF52540">
    <property type="entry name" value="P-loop containing nucleoside triphosphate hydrolases"/>
    <property type="match status" value="1"/>
</dbReference>
<feature type="domain" description="BCS1 N-terminal" evidence="6">
    <location>
        <begin position="19"/>
        <end position="187"/>
    </location>
</feature>
<keyword evidence="4" id="KW-1133">Transmembrane helix</keyword>
<protein>
    <recommendedName>
        <fullName evidence="8">AAA+ ATPase domain-containing protein</fullName>
    </recommendedName>
</protein>
<organism evidence="7">
    <name type="scientific">marine sediment metagenome</name>
    <dbReference type="NCBI Taxonomy" id="412755"/>
    <lineage>
        <taxon>unclassified sequences</taxon>
        <taxon>metagenomes</taxon>
        <taxon>ecological metagenomes</taxon>
    </lineage>
</organism>
<keyword evidence="3" id="KW-0999">Mitochondrion inner membrane</keyword>
<evidence type="ECO:0008006" key="8">
    <source>
        <dbReference type="Google" id="ProtNLM"/>
    </source>
</evidence>
<dbReference type="Pfam" id="PF08740">
    <property type="entry name" value="BCS1_N"/>
    <property type="match status" value="1"/>
</dbReference>
<dbReference type="AlphaFoldDB" id="A0A0F9HWJ4"/>
<evidence type="ECO:0000256" key="3">
    <source>
        <dbReference type="ARBA" id="ARBA00022792"/>
    </source>
</evidence>
<reference evidence="7" key="1">
    <citation type="journal article" date="2015" name="Nature">
        <title>Complex archaea that bridge the gap between prokaryotes and eukaryotes.</title>
        <authorList>
            <person name="Spang A."/>
            <person name="Saw J.H."/>
            <person name="Jorgensen S.L."/>
            <person name="Zaremba-Niedzwiedzka K."/>
            <person name="Martijn J."/>
            <person name="Lind A.E."/>
            <person name="van Eijk R."/>
            <person name="Schleper C."/>
            <person name="Guy L."/>
            <person name="Ettema T.J."/>
        </authorList>
    </citation>
    <scope>NUCLEOTIDE SEQUENCE</scope>
</reference>
<comment type="subcellular location">
    <subcellularLocation>
        <location evidence="1">Mitochondrion inner membrane</location>
        <topology evidence="1">Single-pass membrane protein</topology>
    </subcellularLocation>
</comment>
<keyword evidence="3" id="KW-0496">Mitochondrion</keyword>
<dbReference type="InterPro" id="IPR014851">
    <property type="entry name" value="BCS1_N"/>
</dbReference>
<dbReference type="EMBL" id="LAZR01023162">
    <property type="protein sequence ID" value="KKL79467.1"/>
    <property type="molecule type" value="Genomic_DNA"/>
</dbReference>
<evidence type="ECO:0000256" key="2">
    <source>
        <dbReference type="ARBA" id="ARBA00007448"/>
    </source>
</evidence>
<evidence type="ECO:0000259" key="6">
    <source>
        <dbReference type="SMART" id="SM01024"/>
    </source>
</evidence>
<feature type="transmembrane region" description="Helical" evidence="4">
    <location>
        <begin position="12"/>
        <end position="31"/>
    </location>
</feature>
<dbReference type="Gene3D" id="3.40.50.300">
    <property type="entry name" value="P-loop containing nucleotide triphosphate hydrolases"/>
    <property type="match status" value="1"/>
</dbReference>